<dbReference type="GeneID" id="20676316"/>
<dbReference type="HOGENOM" id="CLU_850086_0_0_1"/>
<keyword evidence="3" id="KW-1185">Reference proteome</keyword>
<dbReference type="Proteomes" id="UP000030671">
    <property type="component" value="Unassembled WGS sequence"/>
</dbReference>
<feature type="region of interest" description="Disordered" evidence="1">
    <location>
        <begin position="201"/>
        <end position="257"/>
    </location>
</feature>
<dbReference type="AlphaFoldDB" id="W4K4A9"/>
<name>W4K4A9_HETIT</name>
<dbReference type="RefSeq" id="XP_009548419.1">
    <property type="nucleotide sequence ID" value="XM_009550124.1"/>
</dbReference>
<evidence type="ECO:0000313" key="2">
    <source>
        <dbReference type="EMBL" id="ETW79881.1"/>
    </source>
</evidence>
<sequence>MPERGWHVTRSAPALPAEKRAFGACVAARRSLAVFFPLHSPPSPSAGTVSKRTGGSTARAACLPRTQAREGGALHQKKNSTTSLFLSSRPSLLHAIKRPTWPNRLATDVRHPHPNRGSSLASAVGQTSKTRGRAACVFASAVLYADSGPARGESPSLEHGVDRARLARGGPPAQLRLRPRPASPPATLACLLARCPPARQTLRAQRSHPLRRSRFAPDARSEPESHADLGPSTQLARPKAAPASRRRRPPRARAAFQCPSCPTATHSFSAKRRVPRVCPWAPYLTHGVPTHASPDSRGLREAVRTAWLADGRVVHGQDKEGWGWGWG</sequence>
<dbReference type="KEGG" id="hir:HETIRDRAFT_452940"/>
<dbReference type="EMBL" id="KI925460">
    <property type="protein sequence ID" value="ETW79881.1"/>
    <property type="molecule type" value="Genomic_DNA"/>
</dbReference>
<evidence type="ECO:0000313" key="3">
    <source>
        <dbReference type="Proteomes" id="UP000030671"/>
    </source>
</evidence>
<dbReference type="InParanoid" id="W4K4A9"/>
<protein>
    <submittedName>
        <fullName evidence="2">Uncharacterized protein</fullName>
    </submittedName>
</protein>
<evidence type="ECO:0000256" key="1">
    <source>
        <dbReference type="SAM" id="MobiDB-lite"/>
    </source>
</evidence>
<feature type="compositionally biased region" description="Basic and acidic residues" evidence="1">
    <location>
        <begin position="215"/>
        <end position="227"/>
    </location>
</feature>
<feature type="compositionally biased region" description="Basic residues" evidence="1">
    <location>
        <begin position="205"/>
        <end position="214"/>
    </location>
</feature>
<organism evidence="2 3">
    <name type="scientific">Heterobasidion irregulare (strain TC 32-1)</name>
    <dbReference type="NCBI Taxonomy" id="747525"/>
    <lineage>
        <taxon>Eukaryota</taxon>
        <taxon>Fungi</taxon>
        <taxon>Dikarya</taxon>
        <taxon>Basidiomycota</taxon>
        <taxon>Agaricomycotina</taxon>
        <taxon>Agaricomycetes</taxon>
        <taxon>Russulales</taxon>
        <taxon>Bondarzewiaceae</taxon>
        <taxon>Heterobasidion</taxon>
        <taxon>Heterobasidion annosum species complex</taxon>
    </lineage>
</organism>
<proteinExistence type="predicted"/>
<accession>W4K4A9</accession>
<reference evidence="2 3" key="1">
    <citation type="journal article" date="2012" name="New Phytol.">
        <title>Insight into trade-off between wood decay and parasitism from the genome of a fungal forest pathogen.</title>
        <authorList>
            <person name="Olson A."/>
            <person name="Aerts A."/>
            <person name="Asiegbu F."/>
            <person name="Belbahri L."/>
            <person name="Bouzid O."/>
            <person name="Broberg A."/>
            <person name="Canback B."/>
            <person name="Coutinho P.M."/>
            <person name="Cullen D."/>
            <person name="Dalman K."/>
            <person name="Deflorio G."/>
            <person name="van Diepen L.T."/>
            <person name="Dunand C."/>
            <person name="Duplessis S."/>
            <person name="Durling M."/>
            <person name="Gonthier P."/>
            <person name="Grimwood J."/>
            <person name="Fossdal C.G."/>
            <person name="Hansson D."/>
            <person name="Henrissat B."/>
            <person name="Hietala A."/>
            <person name="Himmelstrand K."/>
            <person name="Hoffmeister D."/>
            <person name="Hogberg N."/>
            <person name="James T.Y."/>
            <person name="Karlsson M."/>
            <person name="Kohler A."/>
            <person name="Kues U."/>
            <person name="Lee Y.H."/>
            <person name="Lin Y.C."/>
            <person name="Lind M."/>
            <person name="Lindquist E."/>
            <person name="Lombard V."/>
            <person name="Lucas S."/>
            <person name="Lunden K."/>
            <person name="Morin E."/>
            <person name="Murat C."/>
            <person name="Park J."/>
            <person name="Raffaello T."/>
            <person name="Rouze P."/>
            <person name="Salamov A."/>
            <person name="Schmutz J."/>
            <person name="Solheim H."/>
            <person name="Stahlberg J."/>
            <person name="Velez H."/>
            <person name="de Vries R.P."/>
            <person name="Wiebenga A."/>
            <person name="Woodward S."/>
            <person name="Yakovlev I."/>
            <person name="Garbelotto M."/>
            <person name="Martin F."/>
            <person name="Grigoriev I.V."/>
            <person name="Stenlid J."/>
        </authorList>
    </citation>
    <scope>NUCLEOTIDE SEQUENCE [LARGE SCALE GENOMIC DNA]</scope>
    <source>
        <strain evidence="2 3">TC 32-1</strain>
    </source>
</reference>
<gene>
    <name evidence="2" type="ORF">HETIRDRAFT_452940</name>
</gene>